<evidence type="ECO:0000256" key="5">
    <source>
        <dbReference type="ARBA" id="ARBA00022932"/>
    </source>
</evidence>
<dbReference type="GO" id="GO:0042276">
    <property type="term" value="P:error-prone translesion synthesis"/>
    <property type="evidence" value="ECO:0007669"/>
    <property type="project" value="TreeGrafter"/>
</dbReference>
<evidence type="ECO:0000313" key="8">
    <source>
        <dbReference type="EMBL" id="MBC5771019.1"/>
    </source>
</evidence>
<feature type="coiled-coil region" evidence="6">
    <location>
        <begin position="442"/>
        <end position="469"/>
    </location>
</feature>
<dbReference type="GO" id="GO:0005829">
    <property type="term" value="C:cytosol"/>
    <property type="evidence" value="ECO:0007669"/>
    <property type="project" value="TreeGrafter"/>
</dbReference>
<accession>A0A923S7Q4</accession>
<dbReference type="InterPro" id="IPR043502">
    <property type="entry name" value="DNA/RNA_pol_sf"/>
</dbReference>
<keyword evidence="5" id="KW-0239">DNA-directed DNA polymerase</keyword>
<dbReference type="GO" id="GO:0003684">
    <property type="term" value="F:damaged DNA binding"/>
    <property type="evidence" value="ECO:0007669"/>
    <property type="project" value="InterPro"/>
</dbReference>
<dbReference type="RefSeq" id="WP_187015250.1">
    <property type="nucleotide sequence ID" value="NZ_JACOQI010000012.1"/>
</dbReference>
<comment type="similarity">
    <text evidence="1">Belongs to the DNA polymerase type-Y family.</text>
</comment>
<dbReference type="GO" id="GO:0009432">
    <property type="term" value="P:SOS response"/>
    <property type="evidence" value="ECO:0007669"/>
    <property type="project" value="TreeGrafter"/>
</dbReference>
<dbReference type="Pfam" id="PF00817">
    <property type="entry name" value="IMS"/>
    <property type="match status" value="1"/>
</dbReference>
<dbReference type="InterPro" id="IPR050116">
    <property type="entry name" value="DNA_polymerase-Y"/>
</dbReference>
<dbReference type="PANTHER" id="PTHR11076:SF35">
    <property type="entry name" value="DNA REPAIR PROTEIN HOMOLOG YOBH"/>
    <property type="match status" value="1"/>
</dbReference>
<dbReference type="AlphaFoldDB" id="A0A923S7Q4"/>
<dbReference type="Gene3D" id="3.30.70.270">
    <property type="match status" value="1"/>
</dbReference>
<gene>
    <name evidence="8" type="ORF">H8Z83_11935</name>
</gene>
<evidence type="ECO:0000256" key="1">
    <source>
        <dbReference type="ARBA" id="ARBA00010945"/>
    </source>
</evidence>
<keyword evidence="9" id="KW-1185">Reference proteome</keyword>
<dbReference type="Gene3D" id="1.10.150.20">
    <property type="entry name" value="5' to 3' exonuclease, C-terminal subdomain"/>
    <property type="match status" value="1"/>
</dbReference>
<evidence type="ECO:0000256" key="3">
    <source>
        <dbReference type="ARBA" id="ARBA00022695"/>
    </source>
</evidence>
<dbReference type="GO" id="GO:0006281">
    <property type="term" value="P:DNA repair"/>
    <property type="evidence" value="ECO:0007669"/>
    <property type="project" value="InterPro"/>
</dbReference>
<keyword evidence="4" id="KW-0227">DNA damage</keyword>
<keyword evidence="8" id="KW-0489">Methyltransferase</keyword>
<keyword evidence="2" id="KW-0515">Mutator protein</keyword>
<keyword evidence="5" id="KW-0808">Transferase</keyword>
<name>A0A923S7Q4_9FIRM</name>
<dbReference type="Pfam" id="PF11799">
    <property type="entry name" value="IMS_C"/>
    <property type="match status" value="1"/>
</dbReference>
<dbReference type="InterPro" id="IPR017961">
    <property type="entry name" value="DNA_pol_Y-fam_little_finger"/>
</dbReference>
<sequence length="505" mass="56940">MQQSGRTYIAIDLKSYYASVECMERGLDPMTTNLVVADLSRTEKTICLAVSPSLKAYGISGRARLFEVVERVKEVNAERRRKAGGNLFEKSCDAHELAVDPSRAVGYLVAPPQMAKYIQISTQIYNVYLKYIAPEDIHVYSIDEVMMDVTSYLETYHMTARELAKTMILDVLRTTGITATAGIGSNLYLCKVAMDIMAKHVQPDKDGVRIAELDEMSYREQLWAHRPLTDFWRVGRGYAKKLEAIGIYTMGDVARCSIGKPNEYYNEELLYRMFGINAELLIDHAWGWEPCRMQDIKAYRPETNSVCSGQVLQCPYSFEKARLVVREMAEAVALDLLEKKLVTDQLTLTVGYDIENTAGGSYHGETVTDRYGRKIPKHTHGTANLPRKTSSARSITDAVLGVYDTKVNPKLSIRRLTITANRLVGEDTVQQESEAPVQFNLFDNIEVQEQRLREETAQLERERKIQEAMLDIKKKFGKNAILNGGSYLDGATAKERNKQIGGHKA</sequence>
<dbReference type="InterPro" id="IPR001126">
    <property type="entry name" value="UmuC"/>
</dbReference>
<keyword evidence="3" id="KW-0548">Nucleotidyltransferase</keyword>
<dbReference type="Proteomes" id="UP000620327">
    <property type="component" value="Unassembled WGS sequence"/>
</dbReference>
<dbReference type="GO" id="GO:0008168">
    <property type="term" value="F:methyltransferase activity"/>
    <property type="evidence" value="ECO:0007669"/>
    <property type="project" value="UniProtKB-KW"/>
</dbReference>
<dbReference type="GO" id="GO:0032259">
    <property type="term" value="P:methylation"/>
    <property type="evidence" value="ECO:0007669"/>
    <property type="project" value="UniProtKB-KW"/>
</dbReference>
<dbReference type="InterPro" id="IPR043128">
    <property type="entry name" value="Rev_trsase/Diguanyl_cyclase"/>
</dbReference>
<evidence type="ECO:0000313" key="9">
    <source>
        <dbReference type="Proteomes" id="UP000620327"/>
    </source>
</evidence>
<dbReference type="SUPFAM" id="SSF56672">
    <property type="entry name" value="DNA/RNA polymerases"/>
    <property type="match status" value="1"/>
</dbReference>
<dbReference type="GO" id="GO:0003887">
    <property type="term" value="F:DNA-directed DNA polymerase activity"/>
    <property type="evidence" value="ECO:0007669"/>
    <property type="project" value="UniProtKB-KW"/>
</dbReference>
<keyword evidence="6" id="KW-0175">Coiled coil</keyword>
<dbReference type="PANTHER" id="PTHR11076">
    <property type="entry name" value="DNA REPAIR POLYMERASE UMUC / TRANSFERASE FAMILY MEMBER"/>
    <property type="match status" value="1"/>
</dbReference>
<evidence type="ECO:0000256" key="4">
    <source>
        <dbReference type="ARBA" id="ARBA00022763"/>
    </source>
</evidence>
<dbReference type="EMBL" id="JACOQI010000012">
    <property type="protein sequence ID" value="MBC5771019.1"/>
    <property type="molecule type" value="Genomic_DNA"/>
</dbReference>
<evidence type="ECO:0000259" key="7">
    <source>
        <dbReference type="PROSITE" id="PS50173"/>
    </source>
</evidence>
<reference evidence="8" key="1">
    <citation type="submission" date="2020-08" db="EMBL/GenBank/DDBJ databases">
        <title>Genome public.</title>
        <authorList>
            <person name="Liu C."/>
            <person name="Sun Q."/>
        </authorList>
    </citation>
    <scope>NUCLEOTIDE SEQUENCE</scope>
    <source>
        <strain evidence="8">BX15</strain>
    </source>
</reference>
<proteinExistence type="inferred from homology"/>
<evidence type="ECO:0000256" key="2">
    <source>
        <dbReference type="ARBA" id="ARBA00022457"/>
    </source>
</evidence>
<organism evidence="8 9">
    <name type="scientific">Dysosmobacter segnis</name>
    <dbReference type="NCBI Taxonomy" id="2763042"/>
    <lineage>
        <taxon>Bacteria</taxon>
        <taxon>Bacillati</taxon>
        <taxon>Bacillota</taxon>
        <taxon>Clostridia</taxon>
        <taxon>Eubacteriales</taxon>
        <taxon>Oscillospiraceae</taxon>
        <taxon>Dysosmobacter</taxon>
    </lineage>
</organism>
<comment type="caution">
    <text evidence="8">The sequence shown here is derived from an EMBL/GenBank/DDBJ whole genome shotgun (WGS) entry which is preliminary data.</text>
</comment>
<protein>
    <submittedName>
        <fullName evidence="8">DNA methylase</fullName>
    </submittedName>
</protein>
<feature type="domain" description="UmuC" evidence="7">
    <location>
        <begin position="8"/>
        <end position="235"/>
    </location>
</feature>
<dbReference type="PROSITE" id="PS50173">
    <property type="entry name" value="UMUC"/>
    <property type="match status" value="1"/>
</dbReference>
<evidence type="ECO:0000256" key="6">
    <source>
        <dbReference type="SAM" id="Coils"/>
    </source>
</evidence>